<gene>
    <name evidence="2" type="ORF">AU255_03075</name>
</gene>
<proteinExistence type="predicted"/>
<keyword evidence="1" id="KW-0812">Transmembrane</keyword>
<dbReference type="EMBL" id="LPUF01000001">
    <property type="protein sequence ID" value="OQK16900.1"/>
    <property type="molecule type" value="Genomic_DNA"/>
</dbReference>
<keyword evidence="1" id="KW-1133">Transmembrane helix</keyword>
<dbReference type="AlphaFoldDB" id="A0A1V8M5Q4"/>
<evidence type="ECO:0000313" key="2">
    <source>
        <dbReference type="EMBL" id="OQK16900.1"/>
    </source>
</evidence>
<dbReference type="InterPro" id="IPR007498">
    <property type="entry name" value="PqiA-like"/>
</dbReference>
<evidence type="ECO:0008006" key="4">
    <source>
        <dbReference type="Google" id="ProtNLM"/>
    </source>
</evidence>
<dbReference type="Pfam" id="PF04403">
    <property type="entry name" value="PqiA"/>
    <property type="match status" value="1"/>
</dbReference>
<name>A0A1V8M5Q4_9GAMM</name>
<sequence>MKKYLPAFLFILSIGFLISGIIQPFMTIKADINKQELFDIAAKEFLPPDQQGNDFIQHMLQSVLQEVNFEGSITAFEITRSLLETMSELISHDHVIVGLLIGLFGLVIPFLKIVLTLIALLLASGKTRNDLLLINSVLSKWSMSDVFLMAILVAFFTVNANAQTINTIQMSAKLESGFYLFATYCLLAIIASQLMQFQKEKTEE</sequence>
<keyword evidence="1" id="KW-0472">Membrane</keyword>
<organism evidence="2 3">
    <name type="scientific">Methyloprofundus sedimenti</name>
    <dbReference type="NCBI Taxonomy" id="1420851"/>
    <lineage>
        <taxon>Bacteria</taxon>
        <taxon>Pseudomonadati</taxon>
        <taxon>Pseudomonadota</taxon>
        <taxon>Gammaproteobacteria</taxon>
        <taxon>Methylococcales</taxon>
        <taxon>Methylococcaceae</taxon>
        <taxon>Methyloprofundus</taxon>
    </lineage>
</organism>
<feature type="transmembrane region" description="Helical" evidence="1">
    <location>
        <begin position="95"/>
        <end position="125"/>
    </location>
</feature>
<evidence type="ECO:0000313" key="3">
    <source>
        <dbReference type="Proteomes" id="UP000191980"/>
    </source>
</evidence>
<dbReference type="OrthoDB" id="9800207at2"/>
<accession>A0A1V8M5Q4</accession>
<evidence type="ECO:0000256" key="1">
    <source>
        <dbReference type="SAM" id="Phobius"/>
    </source>
</evidence>
<keyword evidence="3" id="KW-1185">Reference proteome</keyword>
<reference evidence="2 3" key="1">
    <citation type="submission" date="2015-12" db="EMBL/GenBank/DDBJ databases">
        <authorList>
            <person name="Shamseldin A."/>
            <person name="Moawad H."/>
            <person name="Abd El-Rahim W.M."/>
            <person name="Sadowsky M.J."/>
        </authorList>
    </citation>
    <scope>NUCLEOTIDE SEQUENCE [LARGE SCALE GENOMIC DNA]</scope>
    <source>
        <strain evidence="2 3">WF1</strain>
    </source>
</reference>
<feature type="transmembrane region" description="Helical" evidence="1">
    <location>
        <begin position="177"/>
        <end position="195"/>
    </location>
</feature>
<protein>
    <recommendedName>
        <fullName evidence="4">Paraquat-inducible protein A</fullName>
    </recommendedName>
</protein>
<feature type="transmembrane region" description="Helical" evidence="1">
    <location>
        <begin position="146"/>
        <end position="165"/>
    </location>
</feature>
<comment type="caution">
    <text evidence="2">The sequence shown here is derived from an EMBL/GenBank/DDBJ whole genome shotgun (WGS) entry which is preliminary data.</text>
</comment>
<dbReference type="STRING" id="1420851.AU255_03075"/>
<dbReference type="Proteomes" id="UP000191980">
    <property type="component" value="Unassembled WGS sequence"/>
</dbReference>
<dbReference type="RefSeq" id="WP_080521516.1">
    <property type="nucleotide sequence ID" value="NZ_LPUF01000001.1"/>
</dbReference>
<feature type="transmembrane region" description="Helical" evidence="1">
    <location>
        <begin position="7"/>
        <end position="26"/>
    </location>
</feature>